<dbReference type="PANTHER" id="PTHR31013">
    <property type="entry name" value="THAUMATIN FAMILY PROTEIN-RELATED"/>
    <property type="match status" value="1"/>
</dbReference>
<reference evidence="3" key="1">
    <citation type="journal article" date="2019" name="Int. J. Syst. Evol. Microbiol.">
        <title>The Global Catalogue of Microorganisms (GCM) 10K type strain sequencing project: providing services to taxonomists for standard genome sequencing and annotation.</title>
        <authorList>
            <consortium name="The Broad Institute Genomics Platform"/>
            <consortium name="The Broad Institute Genome Sequencing Center for Infectious Disease"/>
            <person name="Wu L."/>
            <person name="Ma J."/>
        </authorList>
    </citation>
    <scope>NUCLEOTIDE SEQUENCE [LARGE SCALE GENOMIC DNA]</scope>
    <source>
        <strain evidence="3">JCM 4253</strain>
    </source>
</reference>
<sequence length="338" mass="35396">MHPPRGRRWWHAAVAALVAVAAVLIVHNAWTPSGSDSVGTANRERTTEALPSGSRAAPPTPPASPSHSAKPPASPSAKTEPKASAETSAKATRGPATGSGTSGRARQQPTAAPAGKRLITIVNKTHKTVWAVVTNTAVYPAGRKLAPGQSMSVTVANNWGGRIWGRTGCATTAAGTCASGDCTSVCSGGNPPTTLGEFAFAAFDDMDFYDVSMVDGSNLPMYINVSHTTTVDPVSSSGCYRGRCTAEVTCPKAMRALLNGREIGCKPPCAAFGGDTYCCRGAWAGRENCLPAKWPVDYTRVFKLAAPYAYSYAFDDSATMSCRHQCYYRVTFGTTNGT</sequence>
<dbReference type="AlphaFoldDB" id="A0A919C3K7"/>
<dbReference type="SUPFAM" id="SSF49870">
    <property type="entry name" value="Osmotin, thaumatin-like protein"/>
    <property type="match status" value="1"/>
</dbReference>
<dbReference type="SMART" id="SM00205">
    <property type="entry name" value="THN"/>
    <property type="match status" value="1"/>
</dbReference>
<dbReference type="PANTHER" id="PTHR31013:SF2">
    <property type="entry name" value="THAUMATIN-LIKE PROTEIN"/>
    <property type="match status" value="1"/>
</dbReference>
<name>A0A919C3K7_9ACTN</name>
<evidence type="ECO:0000313" key="3">
    <source>
        <dbReference type="Proteomes" id="UP000619355"/>
    </source>
</evidence>
<comment type="caution">
    <text evidence="2">The sequence shown here is derived from an EMBL/GenBank/DDBJ whole genome shotgun (WGS) entry which is preliminary data.</text>
</comment>
<feature type="compositionally biased region" description="Polar residues" evidence="1">
    <location>
        <begin position="31"/>
        <end position="40"/>
    </location>
</feature>
<feature type="region of interest" description="Disordered" evidence="1">
    <location>
        <begin position="31"/>
        <end position="118"/>
    </location>
</feature>
<feature type="compositionally biased region" description="Polar residues" evidence="1">
    <location>
        <begin position="98"/>
        <end position="110"/>
    </location>
</feature>
<evidence type="ECO:0000256" key="1">
    <source>
        <dbReference type="SAM" id="MobiDB-lite"/>
    </source>
</evidence>
<gene>
    <name evidence="2" type="ORF">GCM10018980_19020</name>
</gene>
<dbReference type="PRINTS" id="PR00347">
    <property type="entry name" value="THAUMATIN"/>
</dbReference>
<proteinExistence type="predicted"/>
<dbReference type="InterPro" id="IPR001938">
    <property type="entry name" value="Thaumatin"/>
</dbReference>
<accession>A0A919C3K7</accession>
<dbReference type="Proteomes" id="UP000619355">
    <property type="component" value="Unassembled WGS sequence"/>
</dbReference>
<dbReference type="EMBL" id="BNBF01000004">
    <property type="protein sequence ID" value="GHG42796.1"/>
    <property type="molecule type" value="Genomic_DNA"/>
</dbReference>
<dbReference type="Pfam" id="PF00314">
    <property type="entry name" value="Thaumatin"/>
    <property type="match status" value="1"/>
</dbReference>
<dbReference type="Gene3D" id="2.60.110.10">
    <property type="entry name" value="Thaumatin"/>
    <property type="match status" value="1"/>
</dbReference>
<dbReference type="RefSeq" id="WP_189980161.1">
    <property type="nucleotide sequence ID" value="NZ_BNBF01000004.1"/>
</dbReference>
<keyword evidence="3" id="KW-1185">Reference proteome</keyword>
<dbReference type="InterPro" id="IPR037176">
    <property type="entry name" value="Osmotin/thaumatin-like_sf"/>
</dbReference>
<feature type="compositionally biased region" description="Low complexity" evidence="1">
    <location>
        <begin position="65"/>
        <end position="85"/>
    </location>
</feature>
<evidence type="ECO:0008006" key="4">
    <source>
        <dbReference type="Google" id="ProtNLM"/>
    </source>
</evidence>
<organism evidence="2 3">
    <name type="scientific">Streptomyces capoamus</name>
    <dbReference type="NCBI Taxonomy" id="68183"/>
    <lineage>
        <taxon>Bacteria</taxon>
        <taxon>Bacillati</taxon>
        <taxon>Actinomycetota</taxon>
        <taxon>Actinomycetes</taxon>
        <taxon>Kitasatosporales</taxon>
        <taxon>Streptomycetaceae</taxon>
        <taxon>Streptomyces</taxon>
    </lineage>
</organism>
<dbReference type="PROSITE" id="PS51367">
    <property type="entry name" value="THAUMATIN_2"/>
    <property type="match status" value="1"/>
</dbReference>
<evidence type="ECO:0000313" key="2">
    <source>
        <dbReference type="EMBL" id="GHG42796.1"/>
    </source>
</evidence>
<protein>
    <recommendedName>
        <fullName evidence="4">Thaumatin pathogenesis-related protein</fullName>
    </recommendedName>
</protein>